<dbReference type="CDD" id="cd06261">
    <property type="entry name" value="TM_PBP2"/>
    <property type="match status" value="1"/>
</dbReference>
<evidence type="ECO:0000313" key="9">
    <source>
        <dbReference type="EMBL" id="MCU9595467.1"/>
    </source>
</evidence>
<dbReference type="EMBL" id="JAOUSE010000054">
    <property type="protein sequence ID" value="MCU9595467.1"/>
    <property type="molecule type" value="Genomic_DNA"/>
</dbReference>
<keyword evidence="10" id="KW-1185">Reference proteome</keyword>
<comment type="function">
    <text evidence="7">Part of the binding-protein-dependent transport system for phosphate; probably responsible for the translocation of the substrate across the membrane.</text>
</comment>
<proteinExistence type="inferred from homology"/>
<evidence type="ECO:0000256" key="2">
    <source>
        <dbReference type="ARBA" id="ARBA00022448"/>
    </source>
</evidence>
<dbReference type="Proteomes" id="UP001208656">
    <property type="component" value="Unassembled WGS sequence"/>
</dbReference>
<evidence type="ECO:0000259" key="8">
    <source>
        <dbReference type="PROSITE" id="PS50928"/>
    </source>
</evidence>
<name>A0ABT2WJ91_9BACI</name>
<dbReference type="PANTHER" id="PTHR42727:SF1">
    <property type="entry name" value="PHOSPHATE TRANSPORT SYSTEM PERMEASE"/>
    <property type="match status" value="1"/>
</dbReference>
<evidence type="ECO:0000313" key="10">
    <source>
        <dbReference type="Proteomes" id="UP001208656"/>
    </source>
</evidence>
<feature type="transmembrane region" description="Helical" evidence="6">
    <location>
        <begin position="286"/>
        <end position="308"/>
    </location>
</feature>
<dbReference type="InterPro" id="IPR035906">
    <property type="entry name" value="MetI-like_sf"/>
</dbReference>
<feature type="transmembrane region" description="Helical" evidence="6">
    <location>
        <begin position="172"/>
        <end position="195"/>
    </location>
</feature>
<evidence type="ECO:0000256" key="7">
    <source>
        <dbReference type="RuleBase" id="RU363054"/>
    </source>
</evidence>
<dbReference type="PANTHER" id="PTHR42727">
    <property type="entry name" value="PHOSPHATE TRANSPORT SYSTEM PERMEASE PROTEIN"/>
    <property type="match status" value="1"/>
</dbReference>
<feature type="domain" description="ABC transmembrane type-1" evidence="8">
    <location>
        <begin position="96"/>
        <end position="308"/>
    </location>
</feature>
<feature type="transmembrane region" description="Helical" evidence="6">
    <location>
        <begin position="216"/>
        <end position="237"/>
    </location>
</feature>
<accession>A0ABT2WJ91</accession>
<dbReference type="Pfam" id="PF00528">
    <property type="entry name" value="BPD_transp_1"/>
    <property type="match status" value="1"/>
</dbReference>
<comment type="subcellular location">
    <subcellularLocation>
        <location evidence="6">Cell membrane</location>
        <topology evidence="6">Multi-pass membrane protein</topology>
    </subcellularLocation>
    <subcellularLocation>
        <location evidence="1">Membrane</location>
        <topology evidence="1">Multi-pass membrane protein</topology>
    </subcellularLocation>
</comment>
<dbReference type="PROSITE" id="PS50928">
    <property type="entry name" value="ABC_TM1"/>
    <property type="match status" value="1"/>
</dbReference>
<feature type="transmembrane region" description="Helical" evidence="6">
    <location>
        <begin position="102"/>
        <end position="124"/>
    </location>
</feature>
<evidence type="ECO:0000256" key="4">
    <source>
        <dbReference type="ARBA" id="ARBA00022989"/>
    </source>
</evidence>
<dbReference type="NCBIfam" id="TIGR02138">
    <property type="entry name" value="phosphate_pstC"/>
    <property type="match status" value="1"/>
</dbReference>
<dbReference type="InterPro" id="IPR011864">
    <property type="entry name" value="Phosphate_PstC"/>
</dbReference>
<evidence type="ECO:0000256" key="6">
    <source>
        <dbReference type="RuleBase" id="RU363032"/>
    </source>
</evidence>
<keyword evidence="4 6" id="KW-1133">Transmembrane helix</keyword>
<keyword evidence="3 6" id="KW-0812">Transmembrane</keyword>
<dbReference type="RefSeq" id="WP_263062184.1">
    <property type="nucleotide sequence ID" value="NZ_JAOUSE010000054.1"/>
</dbReference>
<evidence type="ECO:0000256" key="1">
    <source>
        <dbReference type="ARBA" id="ARBA00004141"/>
    </source>
</evidence>
<evidence type="ECO:0000256" key="3">
    <source>
        <dbReference type="ARBA" id="ARBA00022692"/>
    </source>
</evidence>
<keyword evidence="7" id="KW-0592">Phosphate transport</keyword>
<evidence type="ECO:0000256" key="5">
    <source>
        <dbReference type="ARBA" id="ARBA00023136"/>
    </source>
</evidence>
<organism evidence="9 10">
    <name type="scientific">Pallidibacillus thermolactis</name>
    <dbReference type="NCBI Taxonomy" id="251051"/>
    <lineage>
        <taxon>Bacteria</taxon>
        <taxon>Bacillati</taxon>
        <taxon>Bacillota</taxon>
        <taxon>Bacilli</taxon>
        <taxon>Bacillales</taxon>
        <taxon>Bacillaceae</taxon>
        <taxon>Pallidibacillus</taxon>
    </lineage>
</organism>
<reference evidence="9 10" key="1">
    <citation type="submission" date="2022-10" db="EMBL/GenBank/DDBJ databases">
        <title>Description of Fervidibacillus gen. nov. in the family Fervidibacillaceae fam. nov. with two species, Fervidibacillus albus sp. nov., and Fervidibacillus halotolerans sp. nov., isolated from tidal flat sediments.</title>
        <authorList>
            <person name="Kwon K.K."/>
            <person name="Yang S.-H."/>
        </authorList>
    </citation>
    <scope>NUCLEOTIDE SEQUENCE [LARGE SCALE GENOMIC DNA]</scope>
    <source>
        <strain evidence="9 10">DSM 23332</strain>
    </source>
</reference>
<feature type="transmembrane region" description="Helical" evidence="6">
    <location>
        <begin position="36"/>
        <end position="60"/>
    </location>
</feature>
<keyword evidence="7" id="KW-1003">Cell membrane</keyword>
<protein>
    <recommendedName>
        <fullName evidence="7">Phosphate transport system permease protein</fullName>
    </recommendedName>
</protein>
<dbReference type="SUPFAM" id="SSF161098">
    <property type="entry name" value="MetI-like"/>
    <property type="match status" value="1"/>
</dbReference>
<comment type="caution">
    <text evidence="9">The sequence shown here is derived from an EMBL/GenBank/DDBJ whole genome shotgun (WGS) entry which is preliminary data.</text>
</comment>
<dbReference type="Gene3D" id="1.10.3720.10">
    <property type="entry name" value="MetI-like"/>
    <property type="match status" value="1"/>
</dbReference>
<sequence>MKGVFSLSSQHNTVPFSVKEMIAKKQKQQKNIGEKVMPWILLLTAIISILTTLGILFTLITETFHFFGDVPFKEFFSGTTWYPFSDPGQYGILPLISGTLRITFIAIIVAVPIGLAAAIYLSEYATDRVRRIVKPILEVLAGIPTIVYGFFALTFVTPLLQNFIPNLEIFNALSPGILIGIMITPTITSLSDDAMNAVPKAIREGALAMGATKWEVTWKVVLPAAVSGIVASIVLAFSRAVGETMITSIAGGSTPNLGLDVTSSVQTMTAYIVQIAQGDAGYGTTIYYSIYAVGFMLFLFTLIMNLVAQWIRRRVREEY</sequence>
<feature type="transmembrane region" description="Helical" evidence="6">
    <location>
        <begin position="136"/>
        <end position="160"/>
    </location>
</feature>
<comment type="similarity">
    <text evidence="7">Belongs to the binding-protein-dependent transport system permease family. CysTW subfamily.</text>
</comment>
<keyword evidence="5 6" id="KW-0472">Membrane</keyword>
<keyword evidence="2 6" id="KW-0813">Transport</keyword>
<gene>
    <name evidence="9" type="primary">pstC</name>
    <name evidence="9" type="ORF">OEV82_13560</name>
</gene>
<dbReference type="InterPro" id="IPR000515">
    <property type="entry name" value="MetI-like"/>
</dbReference>